<organism evidence="6 7">
    <name type="scientific">Candidatus Competibacter phosphatis</name>
    <dbReference type="NCBI Taxonomy" id="221280"/>
    <lineage>
        <taxon>Bacteria</taxon>
        <taxon>Pseudomonadati</taxon>
        <taxon>Pseudomonadota</taxon>
        <taxon>Gammaproteobacteria</taxon>
        <taxon>Candidatus Competibacteraceae</taxon>
        <taxon>Candidatus Competibacter</taxon>
    </lineage>
</organism>
<comment type="function">
    <text evidence="3">Required for maturation of 30S ribosomal subunits.</text>
</comment>
<dbReference type="PANTHER" id="PTHR33867:SF1">
    <property type="entry name" value="RIBOSOME MATURATION FACTOR RIMP"/>
    <property type="match status" value="1"/>
</dbReference>
<keyword evidence="1 3" id="KW-0963">Cytoplasm</keyword>
<comment type="similarity">
    <text evidence="3">Belongs to the RimP family.</text>
</comment>
<evidence type="ECO:0000256" key="1">
    <source>
        <dbReference type="ARBA" id="ARBA00022490"/>
    </source>
</evidence>
<evidence type="ECO:0000313" key="7">
    <source>
        <dbReference type="Proteomes" id="UP000760480"/>
    </source>
</evidence>
<dbReference type="InterPro" id="IPR028989">
    <property type="entry name" value="RimP_N"/>
</dbReference>
<protein>
    <recommendedName>
        <fullName evidence="3">Ribosome maturation factor RimP</fullName>
    </recommendedName>
</protein>
<dbReference type="InterPro" id="IPR003728">
    <property type="entry name" value="Ribosome_maturation_RimP"/>
</dbReference>
<dbReference type="SUPFAM" id="SSF75420">
    <property type="entry name" value="YhbC-like, N-terminal domain"/>
    <property type="match status" value="1"/>
</dbReference>
<keyword evidence="7" id="KW-1185">Reference proteome</keyword>
<sequence length="152" mass="16955">MRQDFQMLRRIVAATVEAMGYELVGVEFHPRPGNALLRVYIDGENGITLDDCQQVSHQLSGVLDVEDPIAGPYTLEISSPGLDRPLFEAKHFARFAGAVVRIQLREPLDGRRKLVGHLLGMRGDDVVIASSDGQEWEVPLERIEKARLVPQL</sequence>
<comment type="subcellular location">
    <subcellularLocation>
        <location evidence="3">Cytoplasm</location>
    </subcellularLocation>
</comment>
<gene>
    <name evidence="3 6" type="primary">rimP</name>
    <name evidence="6" type="ORF">E4P82_02550</name>
</gene>
<keyword evidence="2 3" id="KW-0690">Ribosome biogenesis</keyword>
<evidence type="ECO:0000259" key="5">
    <source>
        <dbReference type="Pfam" id="PF17384"/>
    </source>
</evidence>
<dbReference type="EMBL" id="SPMZ01000008">
    <property type="protein sequence ID" value="NMQ18172.1"/>
    <property type="molecule type" value="Genomic_DNA"/>
</dbReference>
<feature type="domain" description="Ribosome maturation factor RimP N-terminal" evidence="4">
    <location>
        <begin position="11"/>
        <end position="83"/>
    </location>
</feature>
<dbReference type="CDD" id="cd01734">
    <property type="entry name" value="YlxS_C"/>
    <property type="match status" value="1"/>
</dbReference>
<name>A0ABX1TFN0_9GAMM</name>
<evidence type="ECO:0000256" key="2">
    <source>
        <dbReference type="ARBA" id="ARBA00022517"/>
    </source>
</evidence>
<comment type="caution">
    <text evidence="6">The sequence shown here is derived from an EMBL/GenBank/DDBJ whole genome shotgun (WGS) entry which is preliminary data.</text>
</comment>
<dbReference type="PANTHER" id="PTHR33867">
    <property type="entry name" value="RIBOSOME MATURATION FACTOR RIMP"/>
    <property type="match status" value="1"/>
</dbReference>
<dbReference type="Pfam" id="PF17384">
    <property type="entry name" value="DUF150_C"/>
    <property type="match status" value="1"/>
</dbReference>
<dbReference type="HAMAP" id="MF_01077">
    <property type="entry name" value="RimP"/>
    <property type="match status" value="1"/>
</dbReference>
<dbReference type="Proteomes" id="UP000760480">
    <property type="component" value="Unassembled WGS sequence"/>
</dbReference>
<feature type="domain" description="Ribosome maturation factor RimP C-terminal" evidence="5">
    <location>
        <begin position="86"/>
        <end position="151"/>
    </location>
</feature>
<evidence type="ECO:0000313" key="6">
    <source>
        <dbReference type="EMBL" id="NMQ18172.1"/>
    </source>
</evidence>
<dbReference type="InterPro" id="IPR035956">
    <property type="entry name" value="RimP_N_sf"/>
</dbReference>
<dbReference type="NCBIfam" id="NF000927">
    <property type="entry name" value="PRK00092.1-1"/>
    <property type="match status" value="1"/>
</dbReference>
<reference evidence="6 7" key="1">
    <citation type="submission" date="2019-03" db="EMBL/GenBank/DDBJ databases">
        <title>Metabolic reconstructions from genomes of highly enriched 'Candidatus Accumulibacter' and 'Candidatus Competibacter' bioreactor populations.</title>
        <authorList>
            <person name="Annavajhala M.K."/>
            <person name="Welles L."/>
            <person name="Abbas B."/>
            <person name="Sorokin D."/>
            <person name="Park H."/>
            <person name="Van Loosdrecht M."/>
            <person name="Chandran K."/>
        </authorList>
    </citation>
    <scope>NUCLEOTIDE SEQUENCE [LARGE SCALE GENOMIC DNA]</scope>
    <source>
        <strain evidence="6 7">SBR_G</strain>
    </source>
</reference>
<evidence type="ECO:0000259" key="4">
    <source>
        <dbReference type="Pfam" id="PF02576"/>
    </source>
</evidence>
<proteinExistence type="inferred from homology"/>
<dbReference type="Pfam" id="PF02576">
    <property type="entry name" value="RimP_N"/>
    <property type="match status" value="1"/>
</dbReference>
<dbReference type="InterPro" id="IPR028998">
    <property type="entry name" value="RimP_C"/>
</dbReference>
<evidence type="ECO:0000256" key="3">
    <source>
        <dbReference type="HAMAP-Rule" id="MF_01077"/>
    </source>
</evidence>
<dbReference type="InterPro" id="IPR036847">
    <property type="entry name" value="RimP_C_sf"/>
</dbReference>
<dbReference type="SUPFAM" id="SSF74942">
    <property type="entry name" value="YhbC-like, C-terminal domain"/>
    <property type="match status" value="1"/>
</dbReference>
<dbReference type="Gene3D" id="2.30.30.180">
    <property type="entry name" value="Ribosome maturation factor RimP, C-terminal domain"/>
    <property type="match status" value="1"/>
</dbReference>
<accession>A0ABX1TFN0</accession>
<dbReference type="Gene3D" id="3.30.300.70">
    <property type="entry name" value="RimP-like superfamily, N-terminal"/>
    <property type="match status" value="1"/>
</dbReference>